<evidence type="ECO:0000313" key="3">
    <source>
        <dbReference type="Proteomes" id="UP000817854"/>
    </source>
</evidence>
<proteinExistence type="predicted"/>
<feature type="domain" description="Endonuclease/exonuclease/phosphatase" evidence="1">
    <location>
        <begin position="176"/>
        <end position="365"/>
    </location>
</feature>
<reference evidence="2" key="1">
    <citation type="submission" date="2019-05" db="EMBL/GenBank/DDBJ databases">
        <authorList>
            <person name="Lianzixin W."/>
        </authorList>
    </citation>
    <scope>NUCLEOTIDE SEQUENCE</scope>
    <source>
        <strain evidence="2">EC11</strain>
    </source>
</reference>
<keyword evidence="3" id="KW-1185">Reference proteome</keyword>
<protein>
    <submittedName>
        <fullName evidence="2">Endonuclease/exonuclease/phosphatase family protein</fullName>
    </submittedName>
</protein>
<dbReference type="InterPro" id="IPR036691">
    <property type="entry name" value="Endo/exonu/phosph_ase_sf"/>
</dbReference>
<name>A0ABX0IP71_9FLAO</name>
<dbReference type="Pfam" id="PF19580">
    <property type="entry name" value="Exo_endo_phos_3"/>
    <property type="match status" value="2"/>
</dbReference>
<reference evidence="2" key="2">
    <citation type="submission" date="2020-02" db="EMBL/GenBank/DDBJ databases">
        <title>Flavobacterium profundi sp. nov., isolated from a deep-sea seamount.</title>
        <authorList>
            <person name="Zhang D.-C."/>
        </authorList>
    </citation>
    <scope>NUCLEOTIDE SEQUENCE</scope>
    <source>
        <strain evidence="2">EC11</strain>
    </source>
</reference>
<dbReference type="EMBL" id="VEVQ02000004">
    <property type="protein sequence ID" value="NHN25493.1"/>
    <property type="molecule type" value="Genomic_DNA"/>
</dbReference>
<dbReference type="InterPro" id="IPR005135">
    <property type="entry name" value="Endo/exonuclease/phosphatase"/>
</dbReference>
<accession>A0ABX0IP71</accession>
<dbReference type="Proteomes" id="UP000817854">
    <property type="component" value="Unassembled WGS sequence"/>
</dbReference>
<gene>
    <name evidence="2" type="ORF">FIA58_007370</name>
</gene>
<sequence>MKIKHFLITFIVIFAINKSFSQDKKFKIHTVAFYNFENLFDTINDPITFDEEYLPNKGWTYKNYRKKLDNLSRVIIEIGTDENPANSPVVIGACEIENRRVLEDLVKHPTLINKGYKIVHFDSPDKRGIDVALLYQEKYFTPVSYTNIPLYIYKDAENNGKKSKEEKEEETDDNVEVDASTKRIYTRDQLLVTGYLEGEEISFIVNHWPSRSGGEKKSSPNREAAGALNRKIIDSLYKINPKAKIITMGDLNDDPTNKSVKKGVGAVGSKDELKPLGIYNPMEKMHKQGIGTLGYRDSWNIFDQIMLSEPLVKGDYSTWTYWKANVFKKPYLIQNEGRWKGYPKRNSNGVPGFSDHLPVYIYLIKQVN</sequence>
<dbReference type="GO" id="GO:0004519">
    <property type="term" value="F:endonuclease activity"/>
    <property type="evidence" value="ECO:0007669"/>
    <property type="project" value="UniProtKB-KW"/>
</dbReference>
<keyword evidence="2" id="KW-0378">Hydrolase</keyword>
<evidence type="ECO:0000313" key="2">
    <source>
        <dbReference type="EMBL" id="NHN25493.1"/>
    </source>
</evidence>
<keyword evidence="2" id="KW-0540">Nuclease</keyword>
<dbReference type="Gene3D" id="3.60.10.10">
    <property type="entry name" value="Endonuclease/exonuclease/phosphatase"/>
    <property type="match status" value="1"/>
</dbReference>
<organism evidence="2 3">
    <name type="scientific">Flavobacterium jejuense</name>
    <dbReference type="NCBI Taxonomy" id="1544455"/>
    <lineage>
        <taxon>Bacteria</taxon>
        <taxon>Pseudomonadati</taxon>
        <taxon>Bacteroidota</taxon>
        <taxon>Flavobacteriia</taxon>
        <taxon>Flavobacteriales</taxon>
        <taxon>Flavobacteriaceae</taxon>
        <taxon>Flavobacterium</taxon>
    </lineage>
</organism>
<dbReference type="RefSeq" id="WP_140961707.1">
    <property type="nucleotide sequence ID" value="NZ_VEVQ02000004.1"/>
</dbReference>
<keyword evidence="2" id="KW-0255">Endonuclease</keyword>
<evidence type="ECO:0000259" key="1">
    <source>
        <dbReference type="Pfam" id="PF19580"/>
    </source>
</evidence>
<dbReference type="SUPFAM" id="SSF56219">
    <property type="entry name" value="DNase I-like"/>
    <property type="match status" value="1"/>
</dbReference>
<comment type="caution">
    <text evidence="2">The sequence shown here is derived from an EMBL/GenBank/DDBJ whole genome shotgun (WGS) entry which is preliminary data.</text>
</comment>
<feature type="domain" description="Endonuclease/exonuclease/phosphatase" evidence="1">
    <location>
        <begin position="30"/>
        <end position="155"/>
    </location>
</feature>
<dbReference type="PANTHER" id="PTHR42834:SF1">
    <property type="entry name" value="ENDONUCLEASE_EXONUCLEASE_PHOSPHATASE FAMILY PROTEIN (AFU_ORTHOLOGUE AFUA_3G09210)"/>
    <property type="match status" value="1"/>
</dbReference>
<dbReference type="PANTHER" id="PTHR42834">
    <property type="entry name" value="ENDONUCLEASE/EXONUCLEASE/PHOSPHATASE FAMILY PROTEIN (AFU_ORTHOLOGUE AFUA_3G09210)"/>
    <property type="match status" value="1"/>
</dbReference>